<keyword evidence="2" id="KW-0805">Transcription regulation</keyword>
<dbReference type="FunFam" id="1.10.10.10:FF:000001">
    <property type="entry name" value="LysR family transcriptional regulator"/>
    <property type="match status" value="1"/>
</dbReference>
<evidence type="ECO:0000313" key="7">
    <source>
        <dbReference type="Proteomes" id="UP000004814"/>
    </source>
</evidence>
<dbReference type="InterPro" id="IPR005119">
    <property type="entry name" value="LysR_subst-bd"/>
</dbReference>
<dbReference type="SUPFAM" id="SSF46785">
    <property type="entry name" value="Winged helix' DNA-binding domain"/>
    <property type="match status" value="1"/>
</dbReference>
<dbReference type="AlphaFoldDB" id="B1T1G1"/>
<dbReference type="PANTHER" id="PTHR30126:SF39">
    <property type="entry name" value="HTH-TYPE TRANSCRIPTIONAL REGULATOR CYSL"/>
    <property type="match status" value="1"/>
</dbReference>
<dbReference type="RefSeq" id="WP_006757608.1">
    <property type="nucleotide sequence ID" value="NZ_ABLK01000034.1"/>
</dbReference>
<dbReference type="PATRIC" id="fig|396597.7.peg.6640"/>
<evidence type="ECO:0000256" key="2">
    <source>
        <dbReference type="ARBA" id="ARBA00023015"/>
    </source>
</evidence>
<dbReference type="InterPro" id="IPR036390">
    <property type="entry name" value="WH_DNA-bd_sf"/>
</dbReference>
<feature type="domain" description="HTH lysR-type" evidence="5">
    <location>
        <begin position="1"/>
        <end position="58"/>
    </location>
</feature>
<keyword evidence="4" id="KW-0804">Transcription</keyword>
<keyword evidence="3" id="KW-0238">DNA-binding</keyword>
<dbReference type="PROSITE" id="PS50931">
    <property type="entry name" value="HTH_LYSR"/>
    <property type="match status" value="1"/>
</dbReference>
<organism evidence="6 7">
    <name type="scientific">Burkholderia ambifaria MEX-5</name>
    <dbReference type="NCBI Taxonomy" id="396597"/>
    <lineage>
        <taxon>Bacteria</taxon>
        <taxon>Pseudomonadati</taxon>
        <taxon>Pseudomonadota</taxon>
        <taxon>Betaproteobacteria</taxon>
        <taxon>Burkholderiales</taxon>
        <taxon>Burkholderiaceae</taxon>
        <taxon>Burkholderia</taxon>
        <taxon>Burkholderia cepacia complex</taxon>
    </lineage>
</organism>
<dbReference type="Proteomes" id="UP000004814">
    <property type="component" value="Unassembled WGS sequence"/>
</dbReference>
<sequence length="299" mass="32817">MNFTHLAAFLAVVEAGSVTGASVRLHVSQPALTREIRELEERLGVTLFDRRPRGMSPTEAGRLLASYATRIFSLADEAEAALDEFSGLVRGHLKLAASRTIGSYLLPPTLDQFCSLYPGVTLDVAEMNTEQVETTLLTYERQLGFVEGAYDTTAFNAVVLGQDTLIAVVAPSHPLARKRKIFMRDIAGYDVLSREPGSGTRNVIEAAFAEHGLDFAPRLSVGSAEAMNRLLSRGNAIAWVSRLTIESELEAKTLVPLHVADLTIQRDLTIIWHNGSTLSPSAQKFRDLLVEWARTRLLQ</sequence>
<accession>B1T1G1</accession>
<dbReference type="EMBL" id="ABLK01000034">
    <property type="protein sequence ID" value="EDT42594.1"/>
    <property type="molecule type" value="Genomic_DNA"/>
</dbReference>
<dbReference type="Pfam" id="PF03466">
    <property type="entry name" value="LysR_substrate"/>
    <property type="match status" value="1"/>
</dbReference>
<evidence type="ECO:0000256" key="1">
    <source>
        <dbReference type="ARBA" id="ARBA00009437"/>
    </source>
</evidence>
<dbReference type="Pfam" id="PF00126">
    <property type="entry name" value="HTH_1"/>
    <property type="match status" value="1"/>
</dbReference>
<proteinExistence type="inferred from homology"/>
<dbReference type="GO" id="GO:0003700">
    <property type="term" value="F:DNA-binding transcription factor activity"/>
    <property type="evidence" value="ECO:0007669"/>
    <property type="project" value="InterPro"/>
</dbReference>
<evidence type="ECO:0000256" key="4">
    <source>
        <dbReference type="ARBA" id="ARBA00023163"/>
    </source>
</evidence>
<comment type="caution">
    <text evidence="6">The sequence shown here is derived from an EMBL/GenBank/DDBJ whole genome shotgun (WGS) entry which is preliminary data.</text>
</comment>
<dbReference type="Gene3D" id="1.10.10.10">
    <property type="entry name" value="Winged helix-like DNA-binding domain superfamily/Winged helix DNA-binding domain"/>
    <property type="match status" value="1"/>
</dbReference>
<dbReference type="PANTHER" id="PTHR30126">
    <property type="entry name" value="HTH-TYPE TRANSCRIPTIONAL REGULATOR"/>
    <property type="match status" value="1"/>
</dbReference>
<dbReference type="InterPro" id="IPR036388">
    <property type="entry name" value="WH-like_DNA-bd_sf"/>
</dbReference>
<dbReference type="Gene3D" id="3.40.190.290">
    <property type="match status" value="1"/>
</dbReference>
<dbReference type="InterPro" id="IPR000847">
    <property type="entry name" value="LysR_HTH_N"/>
</dbReference>
<protein>
    <submittedName>
        <fullName evidence="6">Transcriptional regulator, LysR family</fullName>
    </submittedName>
</protein>
<dbReference type="PRINTS" id="PR00039">
    <property type="entry name" value="HTHLYSR"/>
</dbReference>
<name>B1T1G1_9BURK</name>
<dbReference type="GO" id="GO:0000976">
    <property type="term" value="F:transcription cis-regulatory region binding"/>
    <property type="evidence" value="ECO:0007669"/>
    <property type="project" value="TreeGrafter"/>
</dbReference>
<reference evidence="6 7" key="1">
    <citation type="submission" date="2008-03" db="EMBL/GenBank/DDBJ databases">
        <title>Sequencing of the draft genome and assembly of Burkholderia ambifaria MEX-5.</title>
        <authorList>
            <consortium name="US DOE Joint Genome Institute (JGI-PGF)"/>
            <person name="Copeland A."/>
            <person name="Lucas S."/>
            <person name="Lapidus A."/>
            <person name="Glavina del Rio T."/>
            <person name="Dalin E."/>
            <person name="Tice H."/>
            <person name="Bruce D."/>
            <person name="Goodwin L."/>
            <person name="Pitluck S."/>
            <person name="Larimer F."/>
            <person name="Land M.L."/>
            <person name="Hauser L."/>
            <person name="Tiedje J."/>
            <person name="Richardson P."/>
        </authorList>
    </citation>
    <scope>NUCLEOTIDE SEQUENCE [LARGE SCALE GENOMIC DNA]</scope>
    <source>
        <strain evidence="6 7">MEX-5</strain>
    </source>
</reference>
<evidence type="ECO:0000313" key="6">
    <source>
        <dbReference type="EMBL" id="EDT42594.1"/>
    </source>
</evidence>
<comment type="similarity">
    <text evidence="1">Belongs to the LysR transcriptional regulatory family.</text>
</comment>
<dbReference type="SUPFAM" id="SSF53850">
    <property type="entry name" value="Periplasmic binding protein-like II"/>
    <property type="match status" value="1"/>
</dbReference>
<gene>
    <name evidence="6" type="ORF">BamMEX5DRAFT_1627</name>
</gene>
<evidence type="ECO:0000259" key="5">
    <source>
        <dbReference type="PROSITE" id="PS50931"/>
    </source>
</evidence>
<evidence type="ECO:0000256" key="3">
    <source>
        <dbReference type="ARBA" id="ARBA00023125"/>
    </source>
</evidence>